<name>A0A552V076_9FLAO</name>
<dbReference type="GO" id="GO:0005975">
    <property type="term" value="P:carbohydrate metabolic process"/>
    <property type="evidence" value="ECO:0007669"/>
    <property type="project" value="InterPro"/>
</dbReference>
<reference evidence="2 3" key="1">
    <citation type="submission" date="2019-07" db="EMBL/GenBank/DDBJ databases">
        <title>Flavobacterium sp. nov., isolated from glacier ice.</title>
        <authorList>
            <person name="Liu Q."/>
            <person name="Xin Y.-H."/>
        </authorList>
    </citation>
    <scope>NUCLEOTIDE SEQUENCE [LARGE SCALE GENOMIC DNA]</scope>
    <source>
        <strain evidence="2 3">ZT4R6</strain>
    </source>
</reference>
<feature type="chain" id="PRO_5021823586" evidence="1">
    <location>
        <begin position="26"/>
        <end position="396"/>
    </location>
</feature>
<dbReference type="RefSeq" id="WP_143373629.1">
    <property type="nucleotide sequence ID" value="NZ_VJVZ01000007.1"/>
</dbReference>
<dbReference type="GO" id="GO:0003824">
    <property type="term" value="F:catalytic activity"/>
    <property type="evidence" value="ECO:0007669"/>
    <property type="project" value="InterPro"/>
</dbReference>
<comment type="caution">
    <text evidence="2">The sequence shown here is derived from an EMBL/GenBank/DDBJ whole genome shotgun (WGS) entry which is preliminary data.</text>
</comment>
<dbReference type="OrthoDB" id="9800230at2"/>
<evidence type="ECO:0000256" key="1">
    <source>
        <dbReference type="SAM" id="SignalP"/>
    </source>
</evidence>
<proteinExistence type="predicted"/>
<dbReference type="SUPFAM" id="SSF74650">
    <property type="entry name" value="Galactose mutarotase-like"/>
    <property type="match status" value="1"/>
</dbReference>
<organism evidence="2 3">
    <name type="scientific">Flavobacterium zepuense</name>
    <dbReference type="NCBI Taxonomy" id="2593302"/>
    <lineage>
        <taxon>Bacteria</taxon>
        <taxon>Pseudomonadati</taxon>
        <taxon>Bacteroidota</taxon>
        <taxon>Flavobacteriia</taxon>
        <taxon>Flavobacteriales</taxon>
        <taxon>Flavobacteriaceae</taxon>
        <taxon>Flavobacterium</taxon>
    </lineage>
</organism>
<protein>
    <submittedName>
        <fullName evidence="2">DUF4861 domain-containing protein</fullName>
    </submittedName>
</protein>
<dbReference type="InterPro" id="IPR032342">
    <property type="entry name" value="DUF4861"/>
</dbReference>
<keyword evidence="3" id="KW-1185">Reference proteome</keyword>
<dbReference type="EMBL" id="VJVZ01000007">
    <property type="protein sequence ID" value="TRW23881.1"/>
    <property type="molecule type" value="Genomic_DNA"/>
</dbReference>
<dbReference type="Proteomes" id="UP000320643">
    <property type="component" value="Unassembled WGS sequence"/>
</dbReference>
<evidence type="ECO:0000313" key="2">
    <source>
        <dbReference type="EMBL" id="TRW23881.1"/>
    </source>
</evidence>
<feature type="signal peptide" evidence="1">
    <location>
        <begin position="1"/>
        <end position="25"/>
    </location>
</feature>
<dbReference type="AlphaFoldDB" id="A0A552V076"/>
<keyword evidence="1" id="KW-0732">Signal</keyword>
<gene>
    <name evidence="2" type="ORF">FMM05_12020</name>
</gene>
<sequence>MSTLKTPVLVTAFMFASVLTANLHAQESITITVKNKLGFNRNEVVALTNKDIAGFLKGKKEADIRIKNTETNALDPLQWIDYDGDKKNDELLFVANVKANGTAKYMLVNSGSTPALESKITTYSRFVPERTDDYTWENDKVAFRTYGPDAQQRTEQKRENGTLSSGIDIWLKRTSESVINKWYKGYLTDPMFYHKDRGEGYDPYHVGASRGTGGSGIWEKDSLLVSKNFISYKTIATGPLRTVFELTYAPFSPYEVKETKRISLDLGSNFSKFEVSHTAKKSVPNYATGITLHQNEGKPEILTKDGIFAYHETIDGTYLGEGLVIAPNTIKDAFVNKSKTKDQSNLIVVLKPEAKVTYYAGFVWEKSGQGANSADWNAMLKKQAEVIANPLQVTIK</sequence>
<accession>A0A552V076</accession>
<dbReference type="GO" id="GO:0030246">
    <property type="term" value="F:carbohydrate binding"/>
    <property type="evidence" value="ECO:0007669"/>
    <property type="project" value="InterPro"/>
</dbReference>
<dbReference type="Pfam" id="PF16153">
    <property type="entry name" value="DUF4861"/>
    <property type="match status" value="1"/>
</dbReference>
<evidence type="ECO:0000313" key="3">
    <source>
        <dbReference type="Proteomes" id="UP000320643"/>
    </source>
</evidence>
<dbReference type="InterPro" id="IPR011013">
    <property type="entry name" value="Gal_mutarotase_sf_dom"/>
</dbReference>